<evidence type="ECO:0000256" key="7">
    <source>
        <dbReference type="RuleBase" id="RU365078"/>
    </source>
</evidence>
<dbReference type="OMA" id="WSNKYYP"/>
<evidence type="ECO:0000313" key="9">
    <source>
        <dbReference type="EMBL" id="EJK46388.1"/>
    </source>
</evidence>
<gene>
    <name evidence="9" type="ORF">THAOC_34942</name>
</gene>
<keyword evidence="3 7" id="KW-0117">Actin capping</keyword>
<feature type="region of interest" description="Disordered" evidence="8">
    <location>
        <begin position="1"/>
        <end position="29"/>
    </location>
</feature>
<dbReference type="GO" id="GO:0051016">
    <property type="term" value="P:barbed-end actin filament capping"/>
    <property type="evidence" value="ECO:0007669"/>
    <property type="project" value="UniProtKB-UniRule"/>
</dbReference>
<feature type="non-terminal residue" evidence="9">
    <location>
        <position position="1"/>
    </location>
</feature>
<dbReference type="AlphaFoldDB" id="K0R1P1"/>
<dbReference type="Gene3D" id="1.20.58.570">
    <property type="match status" value="1"/>
</dbReference>
<dbReference type="GO" id="GO:0051015">
    <property type="term" value="F:actin filament binding"/>
    <property type="evidence" value="ECO:0007669"/>
    <property type="project" value="TreeGrafter"/>
</dbReference>
<dbReference type="InterPro" id="IPR001698">
    <property type="entry name" value="CAPZB"/>
</dbReference>
<dbReference type="GO" id="GO:0008290">
    <property type="term" value="C:F-actin capping protein complex"/>
    <property type="evidence" value="ECO:0007669"/>
    <property type="project" value="UniProtKB-UniRule"/>
</dbReference>
<reference evidence="9 10" key="1">
    <citation type="journal article" date="2012" name="Genome Biol.">
        <title>Genome and low-iron response of an oceanic diatom adapted to chronic iron limitation.</title>
        <authorList>
            <person name="Lommer M."/>
            <person name="Specht M."/>
            <person name="Roy A.S."/>
            <person name="Kraemer L."/>
            <person name="Andreson R."/>
            <person name="Gutowska M.A."/>
            <person name="Wolf J."/>
            <person name="Bergner S.V."/>
            <person name="Schilhabel M.B."/>
            <person name="Klostermeier U.C."/>
            <person name="Beiko R.G."/>
            <person name="Rosenstiel P."/>
            <person name="Hippler M."/>
            <person name="Laroche J."/>
        </authorList>
    </citation>
    <scope>NUCLEOTIDE SEQUENCE [LARGE SCALE GENOMIC DNA]</scope>
    <source>
        <strain evidence="9 10">CCMP1005</strain>
    </source>
</reference>
<comment type="similarity">
    <text evidence="2 7">Belongs to the F-actin-capping protein beta subunit family.</text>
</comment>
<dbReference type="OrthoDB" id="46331at2759"/>
<comment type="function">
    <text evidence="7">F-actin-capping proteins bind in a Ca(2+)-independent manner to the fast growing ends of actin filaments (barbed end) thereby blocking the exchange of subunits at these ends. Unlike other capping proteins (such as gelsolin and severin), these proteins do not sever actin filaments.</text>
</comment>
<comment type="subcellular location">
    <subcellularLocation>
        <location evidence="1 7">Cytoplasm</location>
        <location evidence="1 7">Cytoskeleton</location>
    </subcellularLocation>
</comment>
<dbReference type="SUPFAM" id="SSF90096">
    <property type="entry name" value="Subunits of heterodimeric actin filament capping protein Capz"/>
    <property type="match status" value="1"/>
</dbReference>
<protein>
    <recommendedName>
        <fullName evidence="7">F-actin-capping protein subunit beta</fullName>
    </recommendedName>
</protein>
<dbReference type="Pfam" id="PF01115">
    <property type="entry name" value="F_actin_cap_B"/>
    <property type="match status" value="1"/>
</dbReference>
<dbReference type="InterPro" id="IPR043175">
    <property type="entry name" value="CAPZB_N"/>
</dbReference>
<sequence>GGRVGKIKPGMGPTEDNDQFTEGQPGSGGVRTVRSLWVASSLGGVNTMSGQIPSCIRVLQKTDPRDAEKNLSHLASFVPEGLRDELYQRADVPLKIGADKDEDRKYVLSEHNRDGDSYRSPWTSKYDPPIENGLQPSDRLRSIELDLNVAFDKYREMYFGKSSVSSVYLWDGSGVGEGSGFAGCVCIVNQIDDEGGQSYWNSKHFVDAGSPSGGSCKYTLTSTIMLCISPDDDHKSSTYISGSLVRQNQREFRLTEEKGHIVNIGKFVEDVESEMRSEIDNVYIQRTKNVVQMVRTERSSGPTQGQQHTKVLNEAVLAMAMSRKAKVANK</sequence>
<dbReference type="InterPro" id="IPR037282">
    <property type="entry name" value="CapZ_alpha/beta"/>
</dbReference>
<name>K0R1P1_THAOC</name>
<dbReference type="EMBL" id="AGNL01047784">
    <property type="protein sequence ID" value="EJK46388.1"/>
    <property type="molecule type" value="Genomic_DNA"/>
</dbReference>
<evidence type="ECO:0000256" key="4">
    <source>
        <dbReference type="ARBA" id="ARBA00022490"/>
    </source>
</evidence>
<keyword evidence="5 7" id="KW-0009">Actin-binding</keyword>
<dbReference type="Gene3D" id="3.90.1150.210">
    <property type="entry name" value="F-actin capping protein, beta subunit"/>
    <property type="match status" value="1"/>
</dbReference>
<keyword evidence="6 7" id="KW-0206">Cytoskeleton</keyword>
<evidence type="ECO:0000256" key="5">
    <source>
        <dbReference type="ARBA" id="ARBA00023203"/>
    </source>
</evidence>
<comment type="subunit">
    <text evidence="7">Heterodimer of an alpha and a beta subunit.</text>
</comment>
<dbReference type="InterPro" id="IPR042276">
    <property type="entry name" value="CapZ_alpha/beta_2"/>
</dbReference>
<evidence type="ECO:0000256" key="3">
    <source>
        <dbReference type="ARBA" id="ARBA00022467"/>
    </source>
</evidence>
<organism evidence="9 10">
    <name type="scientific">Thalassiosira oceanica</name>
    <name type="common">Marine diatom</name>
    <dbReference type="NCBI Taxonomy" id="159749"/>
    <lineage>
        <taxon>Eukaryota</taxon>
        <taxon>Sar</taxon>
        <taxon>Stramenopiles</taxon>
        <taxon>Ochrophyta</taxon>
        <taxon>Bacillariophyta</taxon>
        <taxon>Coscinodiscophyceae</taxon>
        <taxon>Thalassiosirophycidae</taxon>
        <taxon>Thalassiosirales</taxon>
        <taxon>Thalassiosiraceae</taxon>
        <taxon>Thalassiosira</taxon>
    </lineage>
</organism>
<keyword evidence="10" id="KW-1185">Reference proteome</keyword>
<evidence type="ECO:0000256" key="1">
    <source>
        <dbReference type="ARBA" id="ARBA00004245"/>
    </source>
</evidence>
<dbReference type="GO" id="GO:0000902">
    <property type="term" value="P:cell morphogenesis"/>
    <property type="evidence" value="ECO:0007669"/>
    <property type="project" value="TreeGrafter"/>
</dbReference>
<evidence type="ECO:0000256" key="2">
    <source>
        <dbReference type="ARBA" id="ARBA00006039"/>
    </source>
</evidence>
<evidence type="ECO:0000256" key="8">
    <source>
        <dbReference type="SAM" id="MobiDB-lite"/>
    </source>
</evidence>
<keyword evidence="4 7" id="KW-0963">Cytoplasm</keyword>
<dbReference type="PANTHER" id="PTHR10619:SF0">
    <property type="entry name" value="F-ACTIN-CAPPING PROTEIN SUBUNIT BETA ISOFORMS 1 AND 2"/>
    <property type="match status" value="1"/>
</dbReference>
<accession>K0R1P1</accession>
<dbReference type="Proteomes" id="UP000266841">
    <property type="component" value="Unassembled WGS sequence"/>
</dbReference>
<evidence type="ECO:0000256" key="6">
    <source>
        <dbReference type="ARBA" id="ARBA00023212"/>
    </source>
</evidence>
<proteinExistence type="inferred from homology"/>
<evidence type="ECO:0000313" key="10">
    <source>
        <dbReference type="Proteomes" id="UP000266841"/>
    </source>
</evidence>
<dbReference type="PANTHER" id="PTHR10619">
    <property type="entry name" value="F-ACTIN-CAPPING PROTEIN SUBUNIT BETA"/>
    <property type="match status" value="1"/>
</dbReference>
<dbReference type="eggNOG" id="KOG3174">
    <property type="taxonomic scope" value="Eukaryota"/>
</dbReference>
<dbReference type="PRINTS" id="PR00192">
    <property type="entry name" value="FACTINCAPB"/>
</dbReference>
<comment type="caution">
    <text evidence="9">The sequence shown here is derived from an EMBL/GenBank/DDBJ whole genome shotgun (WGS) entry which is preliminary data.</text>
</comment>